<name>A0AAI8XLD7_MYCME</name>
<dbReference type="Proteomes" id="UP001241092">
    <property type="component" value="Chromosome"/>
</dbReference>
<dbReference type="AlphaFoldDB" id="A0AAI8XLD7"/>
<evidence type="ECO:0000313" key="1">
    <source>
        <dbReference type="EMBL" id="BDY26682.1"/>
    </source>
</evidence>
<gene>
    <name evidence="1" type="ORF">hbim_00597</name>
</gene>
<reference evidence="1" key="1">
    <citation type="submission" date="2023-03" db="EMBL/GenBank/DDBJ databases">
        <title>Draft genome sequence of a Mycolicibacterium mageritense strain H4_3_1 isolated from a hybrid biological-inorganic system reactor.</title>
        <authorList>
            <person name="Feng X."/>
            <person name="Kazama D."/>
            <person name="Sato K."/>
            <person name="Kobayashi H."/>
        </authorList>
    </citation>
    <scope>NUCLEOTIDE SEQUENCE</scope>
    <source>
        <strain evidence="1">H4_3_1</strain>
    </source>
</reference>
<dbReference type="RefSeq" id="WP_286216433.1">
    <property type="nucleotide sequence ID" value="NZ_AP027452.1"/>
</dbReference>
<proteinExistence type="predicted"/>
<sequence>MRLTILDHGHTLGKKAILALIRVVSRQPVVDAVKLVMYRPEFYGAAAGALTQEAMRGPSAWSVGDRELMAAFVSKVNECPFCVAAHTATSSTWYGDDAKVAATLRDLDTAPIEEPLRATLRLLGKLTRENTIEPDDVRAVLAAGVTREQIEDALAVSLAFNITDRLANAFGFDLAGPAAMDAGAQHLLKRGYR</sequence>
<dbReference type="EMBL" id="AP027452">
    <property type="protein sequence ID" value="BDY26682.1"/>
    <property type="molecule type" value="Genomic_DNA"/>
</dbReference>
<dbReference type="PANTHER" id="PTHR35446:SF2">
    <property type="entry name" value="CARBOXYMUCONOLACTONE DECARBOXYLASE-LIKE DOMAIN-CONTAINING PROTEIN"/>
    <property type="match status" value="1"/>
</dbReference>
<protein>
    <recommendedName>
        <fullName evidence="3">Alkylhydroperoxidase AhpD family core domain-containing protein</fullName>
    </recommendedName>
</protein>
<accession>A0AAI8XLD7</accession>
<evidence type="ECO:0000313" key="2">
    <source>
        <dbReference type="Proteomes" id="UP001241092"/>
    </source>
</evidence>
<dbReference type="Gene3D" id="1.20.1290.10">
    <property type="entry name" value="AhpD-like"/>
    <property type="match status" value="1"/>
</dbReference>
<evidence type="ECO:0008006" key="3">
    <source>
        <dbReference type="Google" id="ProtNLM"/>
    </source>
</evidence>
<dbReference type="SUPFAM" id="SSF69118">
    <property type="entry name" value="AhpD-like"/>
    <property type="match status" value="1"/>
</dbReference>
<dbReference type="InterPro" id="IPR029032">
    <property type="entry name" value="AhpD-like"/>
</dbReference>
<organism evidence="1 2">
    <name type="scientific">Mycolicibacterium mageritense</name>
    <name type="common">Mycobacterium mageritense</name>
    <dbReference type="NCBI Taxonomy" id="53462"/>
    <lineage>
        <taxon>Bacteria</taxon>
        <taxon>Bacillati</taxon>
        <taxon>Actinomycetota</taxon>
        <taxon>Actinomycetes</taxon>
        <taxon>Mycobacteriales</taxon>
        <taxon>Mycobacteriaceae</taxon>
        <taxon>Mycolicibacterium</taxon>
    </lineage>
</organism>
<dbReference type="PANTHER" id="PTHR35446">
    <property type="entry name" value="SI:CH211-175M2.5"/>
    <property type="match status" value="1"/>
</dbReference>